<organism evidence="3 4">
    <name type="scientific">Dethiosulfovibrio marinus</name>
    <dbReference type="NCBI Taxonomy" id="133532"/>
    <lineage>
        <taxon>Bacteria</taxon>
        <taxon>Thermotogati</taxon>
        <taxon>Synergistota</taxon>
        <taxon>Synergistia</taxon>
        <taxon>Synergistales</taxon>
        <taxon>Dethiosulfovibrionaceae</taxon>
        <taxon>Dethiosulfovibrio</taxon>
    </lineage>
</organism>
<dbReference type="Proteomes" id="UP001200430">
    <property type="component" value="Unassembled WGS sequence"/>
</dbReference>
<sequence>MRSLTEVIESHIIELLEGNDEDAVSLRRKELAERFGCVPSQINYVLRSRFTPERGYLVESQRGGHGYIRILRICYETPEARLRHLDDLVGDSITEQEAKRLLVSLQSRGLLDLRERLLIEVALRHVDDMGESVFDVSPYKRNVLQAELLKRMLRSLVLS</sequence>
<accession>A0ABS9EJM7</accession>
<feature type="domain" description="CtsR C-terminal dimerization" evidence="2">
    <location>
        <begin position="80"/>
        <end position="153"/>
    </location>
</feature>
<dbReference type="EMBL" id="JAKGUD010000001">
    <property type="protein sequence ID" value="MCF4141404.1"/>
    <property type="molecule type" value="Genomic_DNA"/>
</dbReference>
<dbReference type="Gene3D" id="1.10.1200.150">
    <property type="entry name" value="Transcriptional regulator CtsR, C-terminal domain"/>
    <property type="match status" value="1"/>
</dbReference>
<dbReference type="InterPro" id="IPR041902">
    <property type="entry name" value="CtsR_N_sf"/>
</dbReference>
<dbReference type="Pfam" id="PF17727">
    <property type="entry name" value="CtsR_C"/>
    <property type="match status" value="1"/>
</dbReference>
<dbReference type="RefSeq" id="WP_236098030.1">
    <property type="nucleotide sequence ID" value="NZ_JAKGUD010000001.1"/>
</dbReference>
<evidence type="ECO:0000259" key="1">
    <source>
        <dbReference type="Pfam" id="PF05848"/>
    </source>
</evidence>
<feature type="domain" description="CtsR N-terminal HTH" evidence="1">
    <location>
        <begin position="3"/>
        <end position="73"/>
    </location>
</feature>
<comment type="caution">
    <text evidence="3">The sequence shown here is derived from an EMBL/GenBank/DDBJ whole genome shotgun (WGS) entry which is preliminary data.</text>
</comment>
<dbReference type="InterPro" id="IPR041908">
    <property type="entry name" value="CtsR_C_sf"/>
</dbReference>
<name>A0ABS9EJM7_9BACT</name>
<keyword evidence="4" id="KW-1185">Reference proteome</keyword>
<gene>
    <name evidence="3" type="ORF">L2W38_01040</name>
</gene>
<evidence type="ECO:0000313" key="3">
    <source>
        <dbReference type="EMBL" id="MCF4141404.1"/>
    </source>
</evidence>
<proteinExistence type="predicted"/>
<evidence type="ECO:0000313" key="4">
    <source>
        <dbReference type="Proteomes" id="UP001200430"/>
    </source>
</evidence>
<dbReference type="Gene3D" id="3.30.56.130">
    <property type="entry name" value="Transcriptional regulator CtsR, winged HTH domain"/>
    <property type="match status" value="1"/>
</dbReference>
<dbReference type="Pfam" id="PF05848">
    <property type="entry name" value="CtsR"/>
    <property type="match status" value="1"/>
</dbReference>
<reference evidence="3 4" key="1">
    <citation type="submission" date="2022-01" db="EMBL/GenBank/DDBJ databases">
        <title>Dethiosulfovibrio faecalis sp. nov., a novel proteolytic, non-sulfur-reducing bacterium isolated from a marine aquaculture solid waste bioreactor.</title>
        <authorList>
            <person name="Grabowski S."/>
            <person name="Apolinario E."/>
            <person name="Schneider N."/>
            <person name="Marshall C.W."/>
            <person name="Sowers K.R."/>
        </authorList>
    </citation>
    <scope>NUCLEOTIDE SEQUENCE [LARGE SCALE GENOMIC DNA]</scope>
    <source>
        <strain evidence="3 4">DSM 12537</strain>
    </source>
</reference>
<evidence type="ECO:0000259" key="2">
    <source>
        <dbReference type="Pfam" id="PF17727"/>
    </source>
</evidence>
<dbReference type="InterPro" id="IPR040465">
    <property type="entry name" value="CtsR_N"/>
</dbReference>
<protein>
    <submittedName>
        <fullName evidence="3">CtsR family transcriptional regulator</fullName>
    </submittedName>
</protein>
<dbReference type="InterPro" id="IPR041473">
    <property type="entry name" value="CtsR_C"/>
</dbReference>